<comment type="caution">
    <text evidence="1">The sequence shown here is derived from an EMBL/GenBank/DDBJ whole genome shotgun (WGS) entry which is preliminary data.</text>
</comment>
<sequence length="205" mass="23784">MKNISNMILLNMEEKSCVRIINGNIPVLLSAPHVFSHRRPSLTMSYKWGEKLTDEIVEGICTRTGAWGVIQSEETSFDPNWHKLKENPYKSVVNDIVQKEKIKRFIDIHGLKDEYEYDFGIYYPSKFFKSISLSKEIAKVLNQGKLRGSNICIFRLLDDYQETLGEYCANKLRVPSVQIEIARYIREDDKLRNEVINSLSSFLVV</sequence>
<evidence type="ECO:0000313" key="2">
    <source>
        <dbReference type="Proteomes" id="UP000554004"/>
    </source>
</evidence>
<dbReference type="AlphaFoldDB" id="A0A847ETP3"/>
<dbReference type="EMBL" id="JAAZAL010000105">
    <property type="protein sequence ID" value="NLE31187.1"/>
    <property type="molecule type" value="Genomic_DNA"/>
</dbReference>
<reference evidence="1 2" key="1">
    <citation type="journal article" date="2020" name="Biotechnol. Biofuels">
        <title>New insights from the biogas microbiome by comprehensive genome-resolved metagenomics of nearly 1600 species originating from multiple anaerobic digesters.</title>
        <authorList>
            <person name="Campanaro S."/>
            <person name="Treu L."/>
            <person name="Rodriguez-R L.M."/>
            <person name="Kovalovszki A."/>
            <person name="Ziels R.M."/>
            <person name="Maus I."/>
            <person name="Zhu X."/>
            <person name="Kougias P.G."/>
            <person name="Basile A."/>
            <person name="Luo G."/>
            <person name="Schluter A."/>
            <person name="Konstantinidis K.T."/>
            <person name="Angelidaki I."/>
        </authorList>
    </citation>
    <scope>NUCLEOTIDE SEQUENCE [LARGE SCALE GENOMIC DNA]</scope>
    <source>
        <strain evidence="1">AS06rmzACSIP_421</strain>
    </source>
</reference>
<protein>
    <submittedName>
        <fullName evidence="1">Uncharacterized protein</fullName>
    </submittedName>
</protein>
<organism evidence="1 2">
    <name type="scientific">Candidatus Dojkabacteria bacterium</name>
    <dbReference type="NCBI Taxonomy" id="2099670"/>
    <lineage>
        <taxon>Bacteria</taxon>
        <taxon>Candidatus Dojkabacteria</taxon>
    </lineage>
</organism>
<name>A0A847ETP3_9BACT</name>
<proteinExistence type="predicted"/>
<gene>
    <name evidence="1" type="ORF">GX618_02850</name>
</gene>
<dbReference type="Proteomes" id="UP000554004">
    <property type="component" value="Unassembled WGS sequence"/>
</dbReference>
<accession>A0A847ETP3</accession>
<evidence type="ECO:0000313" key="1">
    <source>
        <dbReference type="EMBL" id="NLE31187.1"/>
    </source>
</evidence>